<reference evidence="1 3" key="1">
    <citation type="journal article" date="2008" name="Science">
        <title>The Physcomitrella genome reveals evolutionary insights into the conquest of land by plants.</title>
        <authorList>
            <person name="Rensing S."/>
            <person name="Lang D."/>
            <person name="Zimmer A."/>
            <person name="Terry A."/>
            <person name="Salamov A."/>
            <person name="Shapiro H."/>
            <person name="Nishiyama T."/>
            <person name="Perroud P.-F."/>
            <person name="Lindquist E."/>
            <person name="Kamisugi Y."/>
            <person name="Tanahashi T."/>
            <person name="Sakakibara K."/>
            <person name="Fujita T."/>
            <person name="Oishi K."/>
            <person name="Shin-I T."/>
            <person name="Kuroki Y."/>
            <person name="Toyoda A."/>
            <person name="Suzuki Y."/>
            <person name="Hashimoto A."/>
            <person name="Yamaguchi K."/>
            <person name="Sugano A."/>
            <person name="Kohara Y."/>
            <person name="Fujiyama A."/>
            <person name="Anterola A."/>
            <person name="Aoki S."/>
            <person name="Ashton N."/>
            <person name="Barbazuk W.B."/>
            <person name="Barker E."/>
            <person name="Bennetzen J."/>
            <person name="Bezanilla M."/>
            <person name="Blankenship R."/>
            <person name="Cho S.H."/>
            <person name="Dutcher S."/>
            <person name="Estelle M."/>
            <person name="Fawcett J.A."/>
            <person name="Gundlach H."/>
            <person name="Hanada K."/>
            <person name="Heyl A."/>
            <person name="Hicks K.A."/>
            <person name="Hugh J."/>
            <person name="Lohr M."/>
            <person name="Mayer K."/>
            <person name="Melkozernov A."/>
            <person name="Murata T."/>
            <person name="Nelson D."/>
            <person name="Pils B."/>
            <person name="Prigge M."/>
            <person name="Reiss B."/>
            <person name="Renner T."/>
            <person name="Rombauts S."/>
            <person name="Rushton P."/>
            <person name="Sanderfoot A."/>
            <person name="Schween G."/>
            <person name="Shiu S.-H."/>
            <person name="Stueber K."/>
            <person name="Theodoulou F.L."/>
            <person name="Tu H."/>
            <person name="Van de Peer Y."/>
            <person name="Verrier P.J."/>
            <person name="Waters E."/>
            <person name="Wood A."/>
            <person name="Yang L."/>
            <person name="Cove D."/>
            <person name="Cuming A."/>
            <person name="Hasebe M."/>
            <person name="Lucas S."/>
            <person name="Mishler D.B."/>
            <person name="Reski R."/>
            <person name="Grigoriev I."/>
            <person name="Quatrano R.S."/>
            <person name="Boore J.L."/>
        </authorList>
    </citation>
    <scope>NUCLEOTIDE SEQUENCE [LARGE SCALE GENOMIC DNA]</scope>
    <source>
        <strain evidence="2 3">cv. Gransden 2004</strain>
    </source>
</reference>
<reference evidence="2" key="3">
    <citation type="submission" date="2020-12" db="UniProtKB">
        <authorList>
            <consortium name="EnsemblPlants"/>
        </authorList>
    </citation>
    <scope>IDENTIFICATION</scope>
</reference>
<organism evidence="1">
    <name type="scientific">Physcomitrium patens</name>
    <name type="common">Spreading-leaved earth moss</name>
    <name type="synonym">Physcomitrella patens</name>
    <dbReference type="NCBI Taxonomy" id="3218"/>
    <lineage>
        <taxon>Eukaryota</taxon>
        <taxon>Viridiplantae</taxon>
        <taxon>Streptophyta</taxon>
        <taxon>Embryophyta</taxon>
        <taxon>Bryophyta</taxon>
        <taxon>Bryophytina</taxon>
        <taxon>Bryopsida</taxon>
        <taxon>Funariidae</taxon>
        <taxon>Funariales</taxon>
        <taxon>Funariaceae</taxon>
        <taxon>Physcomitrium</taxon>
    </lineage>
</organism>
<protein>
    <submittedName>
        <fullName evidence="1 2">Uncharacterized protein</fullName>
    </submittedName>
</protein>
<keyword evidence="3" id="KW-1185">Reference proteome</keyword>
<evidence type="ECO:0000313" key="3">
    <source>
        <dbReference type="Proteomes" id="UP000006727"/>
    </source>
</evidence>
<dbReference type="PaxDb" id="3218-PP1S23_343V6.1"/>
<dbReference type="EMBL" id="ABEU02000005">
    <property type="protein sequence ID" value="PNR54468.1"/>
    <property type="molecule type" value="Genomic_DNA"/>
</dbReference>
<dbReference type="EnsemblPlants" id="Pp3c5_25310V3.1">
    <property type="protein sequence ID" value="Pp3c5_25310V3.1"/>
    <property type="gene ID" value="Pp3c5_25310"/>
</dbReference>
<dbReference type="Gramene" id="Pp3c5_25310V3.3">
    <property type="protein sequence ID" value="Pp3c5_25310V3.3"/>
    <property type="gene ID" value="Pp3c5_25310"/>
</dbReference>
<name>A0A2K1KL10_PHYPA</name>
<dbReference type="EnsemblPlants" id="Pp3c5_25310V3.3">
    <property type="protein sequence ID" value="Pp3c5_25310V3.3"/>
    <property type="gene ID" value="Pp3c5_25310"/>
</dbReference>
<reference evidence="1 3" key="2">
    <citation type="journal article" date="2018" name="Plant J.">
        <title>The Physcomitrella patens chromosome-scale assembly reveals moss genome structure and evolution.</title>
        <authorList>
            <person name="Lang D."/>
            <person name="Ullrich K.K."/>
            <person name="Murat F."/>
            <person name="Fuchs J."/>
            <person name="Jenkins J."/>
            <person name="Haas F.B."/>
            <person name="Piednoel M."/>
            <person name="Gundlach H."/>
            <person name="Van Bel M."/>
            <person name="Meyberg R."/>
            <person name="Vives C."/>
            <person name="Morata J."/>
            <person name="Symeonidi A."/>
            <person name="Hiss M."/>
            <person name="Muchero W."/>
            <person name="Kamisugi Y."/>
            <person name="Saleh O."/>
            <person name="Blanc G."/>
            <person name="Decker E.L."/>
            <person name="van Gessel N."/>
            <person name="Grimwood J."/>
            <person name="Hayes R.D."/>
            <person name="Graham S.W."/>
            <person name="Gunter L.E."/>
            <person name="McDaniel S.F."/>
            <person name="Hoernstein S.N.W."/>
            <person name="Larsson A."/>
            <person name="Li F.W."/>
            <person name="Perroud P.F."/>
            <person name="Phillips J."/>
            <person name="Ranjan P."/>
            <person name="Rokshar D.S."/>
            <person name="Rothfels C.J."/>
            <person name="Schneider L."/>
            <person name="Shu S."/>
            <person name="Stevenson D.W."/>
            <person name="Thummler F."/>
            <person name="Tillich M."/>
            <person name="Villarreal Aguilar J.C."/>
            <person name="Widiez T."/>
            <person name="Wong G.K."/>
            <person name="Wymore A."/>
            <person name="Zhang Y."/>
            <person name="Zimmer A.D."/>
            <person name="Quatrano R.S."/>
            <person name="Mayer K.F.X."/>
            <person name="Goodstein D."/>
            <person name="Casacuberta J.M."/>
            <person name="Vandepoele K."/>
            <person name="Reski R."/>
            <person name="Cuming A.C."/>
            <person name="Tuskan G.A."/>
            <person name="Maumus F."/>
            <person name="Salse J."/>
            <person name="Schmutz J."/>
            <person name="Rensing S.A."/>
        </authorList>
    </citation>
    <scope>NUCLEOTIDE SEQUENCE [LARGE SCALE GENOMIC DNA]</scope>
    <source>
        <strain evidence="2 3">cv. Gransden 2004</strain>
    </source>
</reference>
<evidence type="ECO:0000313" key="2">
    <source>
        <dbReference type="EnsemblPlants" id="Pp3c5_25310V3.1"/>
    </source>
</evidence>
<accession>A0A2K1KL10</accession>
<proteinExistence type="predicted"/>
<gene>
    <name evidence="1" type="ORF">PHYPA_008145</name>
</gene>
<dbReference type="Gramene" id="Pp3c5_25310V3.1">
    <property type="protein sequence ID" value="Pp3c5_25310V3.1"/>
    <property type="gene ID" value="Pp3c5_25310"/>
</dbReference>
<sequence length="51" mass="6110">MECWPFEIVSNEVPEGNSSKKLRSYLALPPWFSLWQYRSLNTTRRSRTIFS</sequence>
<dbReference type="AlphaFoldDB" id="A0A2K1KL10"/>
<evidence type="ECO:0000313" key="1">
    <source>
        <dbReference type="EMBL" id="PNR54468.1"/>
    </source>
</evidence>
<dbReference type="Proteomes" id="UP000006727">
    <property type="component" value="Chromosome 5"/>
</dbReference>